<evidence type="ECO:0000313" key="2">
    <source>
        <dbReference type="Proteomes" id="UP000789366"/>
    </source>
</evidence>
<dbReference type="Proteomes" id="UP000789366">
    <property type="component" value="Unassembled WGS sequence"/>
</dbReference>
<gene>
    <name evidence="1" type="ORF">SPELUC_LOCUS3666</name>
</gene>
<protein>
    <submittedName>
        <fullName evidence="1">18133_t:CDS:1</fullName>
    </submittedName>
</protein>
<feature type="non-terminal residue" evidence="1">
    <location>
        <position position="1"/>
    </location>
</feature>
<accession>A0ACA9L7N1</accession>
<evidence type="ECO:0000313" key="1">
    <source>
        <dbReference type="EMBL" id="CAG8515238.1"/>
    </source>
</evidence>
<reference evidence="1" key="1">
    <citation type="submission" date="2021-06" db="EMBL/GenBank/DDBJ databases">
        <authorList>
            <person name="Kallberg Y."/>
            <person name="Tangrot J."/>
            <person name="Rosling A."/>
        </authorList>
    </citation>
    <scope>NUCLEOTIDE SEQUENCE</scope>
    <source>
        <strain evidence="1">28 12/20/2015</strain>
    </source>
</reference>
<comment type="caution">
    <text evidence="1">The sequence shown here is derived from an EMBL/GenBank/DDBJ whole genome shotgun (WGS) entry which is preliminary data.</text>
</comment>
<dbReference type="EMBL" id="CAJVPW010002905">
    <property type="protein sequence ID" value="CAG8515238.1"/>
    <property type="molecule type" value="Genomic_DNA"/>
</dbReference>
<sequence>VGTYPVGHKNNVIKIVLFVLNNPDERDFKTQVIFERDGYYSIGGKIVLEIYESKKRPEITVSISTHVMILNKAPESNKYPLRISFIGVAQESPNVLKNDENAIFNIMINDYAEYNSFAEITCFYRWAIEKEEFLTTVSVIYQKSLMLLGQNFFLHIETLMKVKKCVRTEHSNELMNVFNDTDGKVNDLNKVAQNDCVRNISKDKKYKRSKNDKNSVGRRLCSDSKLPKSDVNIVNSE</sequence>
<keyword evidence="2" id="KW-1185">Reference proteome</keyword>
<organism evidence="1 2">
    <name type="scientific">Cetraspora pellucida</name>
    <dbReference type="NCBI Taxonomy" id="1433469"/>
    <lineage>
        <taxon>Eukaryota</taxon>
        <taxon>Fungi</taxon>
        <taxon>Fungi incertae sedis</taxon>
        <taxon>Mucoromycota</taxon>
        <taxon>Glomeromycotina</taxon>
        <taxon>Glomeromycetes</taxon>
        <taxon>Diversisporales</taxon>
        <taxon>Gigasporaceae</taxon>
        <taxon>Cetraspora</taxon>
    </lineage>
</organism>
<proteinExistence type="predicted"/>
<name>A0ACA9L7N1_9GLOM</name>